<dbReference type="GO" id="GO:0016301">
    <property type="term" value="F:kinase activity"/>
    <property type="evidence" value="ECO:0007669"/>
    <property type="project" value="UniProtKB-KW"/>
</dbReference>
<dbReference type="Pfam" id="PF25801">
    <property type="entry name" value="HEAT_GCN1_C_2"/>
    <property type="match status" value="1"/>
</dbReference>
<dbReference type="AlphaFoldDB" id="A0ABD1FPX7"/>
<keyword evidence="2" id="KW-0418">Kinase</keyword>
<gene>
    <name evidence="2" type="primary">GCN1L1</name>
    <name evidence="2" type="ORF">AAHA92_32777</name>
</gene>
<evidence type="ECO:0000313" key="2">
    <source>
        <dbReference type="EMBL" id="KAL1532811.1"/>
    </source>
</evidence>
<keyword evidence="2" id="KW-0808">Transferase</keyword>
<organism evidence="2 3">
    <name type="scientific">Salvia divinorum</name>
    <name type="common">Maria pastora</name>
    <name type="synonym">Diviner's sage</name>
    <dbReference type="NCBI Taxonomy" id="28513"/>
    <lineage>
        <taxon>Eukaryota</taxon>
        <taxon>Viridiplantae</taxon>
        <taxon>Streptophyta</taxon>
        <taxon>Embryophyta</taxon>
        <taxon>Tracheophyta</taxon>
        <taxon>Spermatophyta</taxon>
        <taxon>Magnoliopsida</taxon>
        <taxon>eudicotyledons</taxon>
        <taxon>Gunneridae</taxon>
        <taxon>Pentapetalae</taxon>
        <taxon>asterids</taxon>
        <taxon>lamiids</taxon>
        <taxon>Lamiales</taxon>
        <taxon>Lamiaceae</taxon>
        <taxon>Nepetoideae</taxon>
        <taxon>Mentheae</taxon>
        <taxon>Salviinae</taxon>
        <taxon>Salvia</taxon>
        <taxon>Salvia subgen. Calosphace</taxon>
    </lineage>
</organism>
<keyword evidence="3" id="KW-1185">Reference proteome</keyword>
<dbReference type="EMBL" id="JBEAFC010000014">
    <property type="protein sequence ID" value="KAL1532811.1"/>
    <property type="molecule type" value="Genomic_DNA"/>
</dbReference>
<dbReference type="Gene3D" id="1.25.10.10">
    <property type="entry name" value="Leucine-rich Repeat Variant"/>
    <property type="match status" value="1"/>
</dbReference>
<dbReference type="Proteomes" id="UP001567538">
    <property type="component" value="Unassembled WGS sequence"/>
</dbReference>
<dbReference type="InterPro" id="IPR011989">
    <property type="entry name" value="ARM-like"/>
</dbReference>
<dbReference type="InterPro" id="IPR016024">
    <property type="entry name" value="ARM-type_fold"/>
</dbReference>
<dbReference type="SUPFAM" id="SSF48371">
    <property type="entry name" value="ARM repeat"/>
    <property type="match status" value="1"/>
</dbReference>
<evidence type="ECO:0000313" key="3">
    <source>
        <dbReference type="Proteomes" id="UP001567538"/>
    </source>
</evidence>
<reference evidence="2 3" key="1">
    <citation type="submission" date="2024-06" db="EMBL/GenBank/DDBJ databases">
        <title>A chromosome level genome sequence of Diviner's sage (Salvia divinorum).</title>
        <authorList>
            <person name="Ford S.A."/>
            <person name="Ro D.-K."/>
            <person name="Ness R.W."/>
            <person name="Phillips M.A."/>
        </authorList>
    </citation>
    <scope>NUCLEOTIDE SEQUENCE [LARGE SCALE GENOMIC DNA]</scope>
    <source>
        <strain evidence="2">SAF-2024a</strain>
        <tissue evidence="2">Leaf</tissue>
    </source>
</reference>
<keyword evidence="1" id="KW-0677">Repeat</keyword>
<name>A0ABD1FPX7_SALDI</name>
<dbReference type="PANTHER" id="PTHR23346:SF7">
    <property type="entry name" value="STALLED RIBOSOME SENSOR GCN1"/>
    <property type="match status" value="1"/>
</dbReference>
<dbReference type="PANTHER" id="PTHR23346">
    <property type="entry name" value="TRANSLATIONAL ACTIVATOR GCN1-RELATED"/>
    <property type="match status" value="1"/>
</dbReference>
<sequence length="191" mass="20745">MLVQFLHGLISGSAELREQAALGLGELIEVTSENALREFVIPITGPLIRIIRDRFPWWNGSKAFPSPTSNYIVKCLQDNTGDFFLRSSAAIALGKLSALSKRIDPLVGDLLSGLQASHPAVKEAILTALDGVIKNAGKSLSSTIITRLHTQPKEMLNSEHDQIRSSAASILGYLLHYLEDAQVSETLVEVV</sequence>
<protein>
    <submittedName>
        <fullName evidence="2">EIF-2-alpha kinase activator GCN1</fullName>
    </submittedName>
</protein>
<proteinExistence type="predicted"/>
<accession>A0ABD1FPX7</accession>
<comment type="caution">
    <text evidence="2">The sequence shown here is derived from an EMBL/GenBank/DDBJ whole genome shotgun (WGS) entry which is preliminary data.</text>
</comment>
<evidence type="ECO:0000256" key="1">
    <source>
        <dbReference type="ARBA" id="ARBA00022737"/>
    </source>
</evidence>